<dbReference type="SUPFAM" id="SSF53187">
    <property type="entry name" value="Zn-dependent exopeptidases"/>
    <property type="match status" value="1"/>
</dbReference>
<dbReference type="FunFam" id="3.30.70.360:FF:000004">
    <property type="entry name" value="Peptidase M20 domain-containing protein 2"/>
    <property type="match status" value="1"/>
</dbReference>
<feature type="region of interest" description="Disordered" evidence="3">
    <location>
        <begin position="1"/>
        <end position="29"/>
    </location>
</feature>
<keyword evidence="6" id="KW-1185">Reference proteome</keyword>
<dbReference type="InterPro" id="IPR017144">
    <property type="entry name" value="Xaa-Arg_dipeptidase"/>
</dbReference>
<dbReference type="InterPro" id="IPR052030">
    <property type="entry name" value="Peptidase_M20/M20A_hydrolases"/>
</dbReference>
<dbReference type="PANTHER" id="PTHR30575">
    <property type="entry name" value="PEPTIDASE M20"/>
    <property type="match status" value="1"/>
</dbReference>
<dbReference type="InterPro" id="IPR002933">
    <property type="entry name" value="Peptidase_M20"/>
</dbReference>
<dbReference type="HOGENOM" id="CLU_031812_1_1_1"/>
<dbReference type="Gene3D" id="3.30.70.360">
    <property type="match status" value="1"/>
</dbReference>
<dbReference type="Gene3D" id="3.40.630.10">
    <property type="entry name" value="Zn peptidases"/>
    <property type="match status" value="1"/>
</dbReference>
<dbReference type="eggNOG" id="ENOG502QQPD">
    <property type="taxonomic scope" value="Eukaryota"/>
</dbReference>
<dbReference type="InParanoid" id="K5WSK2"/>
<dbReference type="GO" id="GO:0016805">
    <property type="term" value="F:dipeptidase activity"/>
    <property type="evidence" value="ECO:0007669"/>
    <property type="project" value="InterPro"/>
</dbReference>
<organism evidence="5 6">
    <name type="scientific">Agaricus bisporus var. burnettii (strain JB137-S8 / ATCC MYA-4627 / FGSC 10392)</name>
    <name type="common">White button mushroom</name>
    <dbReference type="NCBI Taxonomy" id="597362"/>
    <lineage>
        <taxon>Eukaryota</taxon>
        <taxon>Fungi</taxon>
        <taxon>Dikarya</taxon>
        <taxon>Basidiomycota</taxon>
        <taxon>Agaricomycotina</taxon>
        <taxon>Agaricomycetes</taxon>
        <taxon>Agaricomycetidae</taxon>
        <taxon>Agaricales</taxon>
        <taxon>Agaricineae</taxon>
        <taxon>Agaricaceae</taxon>
        <taxon>Agaricus</taxon>
    </lineage>
</organism>
<evidence type="ECO:0000313" key="6">
    <source>
        <dbReference type="Proteomes" id="UP000008493"/>
    </source>
</evidence>
<sequence length="437" mass="47840">MSGQPQKTWTNDPWRPEDKWAPAPKDPHPERIYKPEVLKTIEETIQGFSDELRALSLDIHAHPELSFKEYFAHDAYTKFMKEHGWDVKEHHLLETAWEATFEYGQGGRVIGINSEMDALDGIGHACGHNLIGIAGVAVSLGLRAALQKHDIPGKIVLLGTPAEESGNGKVDLLEKGAYEGMDVCLMCHPAPGPLGSISLSGSLAIQPILTEYEGHTAHASLSPWEGRNALDAAILAYNNISALRQQIKPTHRIHGIFEGQDWAPNIIPDKAKFTCLVRAPTRAEMKETATRVYPCFEAGGLATGCKVTITPVGEIWELRQNKALSDEVANIILNHHGSIDYGWGISGASTDFGNVSYALPSLHPGFAIPTVPNGGNHTREFAKAAATVEAHKQCLIISIALAGTAIRVLTDDTYFEEVKKAFEEDEEIRKLKTQLQQ</sequence>
<accession>K5WSK2</accession>
<gene>
    <name evidence="5" type="ORF">AGABI1DRAFT_75994</name>
</gene>
<dbReference type="NCBIfam" id="TIGR01891">
    <property type="entry name" value="amidohydrolases"/>
    <property type="match status" value="1"/>
</dbReference>
<protein>
    <recommendedName>
        <fullName evidence="2">Peptidase M20 domain-containing protein 2</fullName>
    </recommendedName>
</protein>
<dbReference type="KEGG" id="abp:AGABI1DRAFT75994"/>
<evidence type="ECO:0000256" key="3">
    <source>
        <dbReference type="SAM" id="MobiDB-lite"/>
    </source>
</evidence>
<dbReference type="GeneID" id="18831312"/>
<dbReference type="PANTHER" id="PTHR30575:SF0">
    <property type="entry name" value="XAA-ARG DIPEPTIDASE"/>
    <property type="match status" value="1"/>
</dbReference>
<dbReference type="OrthoDB" id="6119954at2759"/>
<evidence type="ECO:0000313" key="5">
    <source>
        <dbReference type="EMBL" id="EKM78396.1"/>
    </source>
</evidence>
<dbReference type="InterPro" id="IPR017439">
    <property type="entry name" value="Amidohydrolase"/>
</dbReference>
<dbReference type="Pfam" id="PF07687">
    <property type="entry name" value="M20_dimer"/>
    <property type="match status" value="1"/>
</dbReference>
<dbReference type="EMBL" id="JH971392">
    <property type="protein sequence ID" value="EKM78396.1"/>
    <property type="molecule type" value="Genomic_DNA"/>
</dbReference>
<dbReference type="InterPro" id="IPR011650">
    <property type="entry name" value="Peptidase_M20_dimer"/>
</dbReference>
<feature type="compositionally biased region" description="Polar residues" evidence="3">
    <location>
        <begin position="1"/>
        <end position="11"/>
    </location>
</feature>
<evidence type="ECO:0000259" key="4">
    <source>
        <dbReference type="Pfam" id="PF07687"/>
    </source>
</evidence>
<dbReference type="CDD" id="cd05672">
    <property type="entry name" value="M20_ACY1L2-like"/>
    <property type="match status" value="1"/>
</dbReference>
<dbReference type="PIRSF" id="PIRSF037226">
    <property type="entry name" value="Amidohydrolase_ACY1L2_prd"/>
    <property type="match status" value="1"/>
</dbReference>
<comment type="similarity">
    <text evidence="1 2">Belongs to the peptidase M20A family.</text>
</comment>
<evidence type="ECO:0000256" key="2">
    <source>
        <dbReference type="PIRNR" id="PIRNR037226"/>
    </source>
</evidence>
<dbReference type="OMA" id="HYAITDT"/>
<dbReference type="RefSeq" id="XP_007330888.1">
    <property type="nucleotide sequence ID" value="XM_007330826.1"/>
</dbReference>
<evidence type="ECO:0000256" key="1">
    <source>
        <dbReference type="ARBA" id="ARBA00006247"/>
    </source>
</evidence>
<name>K5WSK2_AGABU</name>
<reference evidence="6" key="1">
    <citation type="journal article" date="2012" name="Proc. Natl. Acad. Sci. U.S.A.">
        <title>Genome sequence of the button mushroom Agaricus bisporus reveals mechanisms governing adaptation to a humic-rich ecological niche.</title>
        <authorList>
            <person name="Morin E."/>
            <person name="Kohler A."/>
            <person name="Baker A.R."/>
            <person name="Foulongne-Oriol M."/>
            <person name="Lombard V."/>
            <person name="Nagy L.G."/>
            <person name="Ohm R.A."/>
            <person name="Patyshakuliyeva A."/>
            <person name="Brun A."/>
            <person name="Aerts A.L."/>
            <person name="Bailey A.M."/>
            <person name="Billette C."/>
            <person name="Coutinho P.M."/>
            <person name="Deakin G."/>
            <person name="Doddapaneni H."/>
            <person name="Floudas D."/>
            <person name="Grimwood J."/>
            <person name="Hilden K."/>
            <person name="Kuees U."/>
            <person name="LaButti K.M."/>
            <person name="Lapidus A."/>
            <person name="Lindquist E.A."/>
            <person name="Lucas S.M."/>
            <person name="Murat C."/>
            <person name="Riley R.W."/>
            <person name="Salamov A.A."/>
            <person name="Schmutz J."/>
            <person name="Subramanian V."/>
            <person name="Woesten H.A.B."/>
            <person name="Xu J."/>
            <person name="Eastwood D.C."/>
            <person name="Foster G.D."/>
            <person name="Sonnenberg A.S."/>
            <person name="Cullen D."/>
            <person name="de Vries R.P."/>
            <person name="Lundell T."/>
            <person name="Hibbett D.S."/>
            <person name="Henrissat B."/>
            <person name="Burton K.S."/>
            <person name="Kerrigan R.W."/>
            <person name="Challen M.P."/>
            <person name="Grigoriev I.V."/>
            <person name="Martin F."/>
        </authorList>
    </citation>
    <scope>NUCLEOTIDE SEQUENCE [LARGE SCALE GENOMIC DNA]</scope>
    <source>
        <strain evidence="6">JB137-S8 / ATCC MYA-4627 / FGSC 10392</strain>
    </source>
</reference>
<feature type="domain" description="Peptidase M20 dimerisation" evidence="4">
    <location>
        <begin position="213"/>
        <end position="290"/>
    </location>
</feature>
<feature type="compositionally biased region" description="Basic and acidic residues" evidence="3">
    <location>
        <begin position="14"/>
        <end position="29"/>
    </location>
</feature>
<dbReference type="InterPro" id="IPR036264">
    <property type="entry name" value="Bact_exopeptidase_dim_dom"/>
</dbReference>
<dbReference type="Proteomes" id="UP000008493">
    <property type="component" value="Unassembled WGS sequence"/>
</dbReference>
<dbReference type="AlphaFoldDB" id="K5WSK2"/>
<proteinExistence type="inferred from homology"/>
<dbReference type="Pfam" id="PF01546">
    <property type="entry name" value="Peptidase_M20"/>
    <property type="match status" value="1"/>
</dbReference>
<dbReference type="SUPFAM" id="SSF55031">
    <property type="entry name" value="Bacterial exopeptidase dimerisation domain"/>
    <property type="match status" value="1"/>
</dbReference>